<accession>A0ACB9X4V1</accession>
<organism evidence="1 2">
    <name type="scientific">Chaenocephalus aceratus</name>
    <name type="common">Blackfin icefish</name>
    <name type="synonym">Chaenichthys aceratus</name>
    <dbReference type="NCBI Taxonomy" id="36190"/>
    <lineage>
        <taxon>Eukaryota</taxon>
        <taxon>Metazoa</taxon>
        <taxon>Chordata</taxon>
        <taxon>Craniata</taxon>
        <taxon>Vertebrata</taxon>
        <taxon>Euteleostomi</taxon>
        <taxon>Actinopterygii</taxon>
        <taxon>Neopterygii</taxon>
        <taxon>Teleostei</taxon>
        <taxon>Neoteleostei</taxon>
        <taxon>Acanthomorphata</taxon>
        <taxon>Eupercaria</taxon>
        <taxon>Perciformes</taxon>
        <taxon>Notothenioidei</taxon>
        <taxon>Channichthyidae</taxon>
        <taxon>Chaenocephalus</taxon>
    </lineage>
</organism>
<dbReference type="EMBL" id="CM043793">
    <property type="protein sequence ID" value="KAI4820895.1"/>
    <property type="molecule type" value="Genomic_DNA"/>
</dbReference>
<evidence type="ECO:0000313" key="1">
    <source>
        <dbReference type="EMBL" id="KAI4820895.1"/>
    </source>
</evidence>
<reference evidence="1" key="1">
    <citation type="submission" date="2022-05" db="EMBL/GenBank/DDBJ databases">
        <title>Chromosome-level genome of Chaenocephalus aceratus.</title>
        <authorList>
            <person name="Park H."/>
        </authorList>
    </citation>
    <scope>NUCLEOTIDE SEQUENCE</scope>
    <source>
        <strain evidence="1">KU_202001</strain>
    </source>
</reference>
<name>A0ACB9X4V1_CHAAC</name>
<gene>
    <name evidence="1" type="ORF">KUCAC02_028853</name>
</gene>
<evidence type="ECO:0000313" key="2">
    <source>
        <dbReference type="Proteomes" id="UP001057452"/>
    </source>
</evidence>
<feature type="non-terminal residue" evidence="1">
    <location>
        <position position="1"/>
    </location>
</feature>
<dbReference type="Proteomes" id="UP001057452">
    <property type="component" value="Chromosome 9"/>
</dbReference>
<feature type="non-terminal residue" evidence="1">
    <location>
        <position position="64"/>
    </location>
</feature>
<sequence>VQPEHRIGVSPGLITPSPHREMRHPDTSQESGTRGTGCGFYSPSSDQYLHSALPAAEEGRKTRY</sequence>
<protein>
    <submittedName>
        <fullName evidence="1">Uncharacterized protein</fullName>
    </submittedName>
</protein>
<proteinExistence type="predicted"/>
<keyword evidence="2" id="KW-1185">Reference proteome</keyword>
<comment type="caution">
    <text evidence="1">The sequence shown here is derived from an EMBL/GenBank/DDBJ whole genome shotgun (WGS) entry which is preliminary data.</text>
</comment>